<evidence type="ECO:0000313" key="3">
    <source>
        <dbReference type="Proteomes" id="UP000789759"/>
    </source>
</evidence>
<evidence type="ECO:0000256" key="1">
    <source>
        <dbReference type="SAM" id="MobiDB-lite"/>
    </source>
</evidence>
<organism evidence="2 3">
    <name type="scientific">Cetraspora pellucida</name>
    <dbReference type="NCBI Taxonomy" id="1433469"/>
    <lineage>
        <taxon>Eukaryota</taxon>
        <taxon>Fungi</taxon>
        <taxon>Fungi incertae sedis</taxon>
        <taxon>Mucoromycota</taxon>
        <taxon>Glomeromycotina</taxon>
        <taxon>Glomeromycetes</taxon>
        <taxon>Diversisporales</taxon>
        <taxon>Gigasporaceae</taxon>
        <taxon>Cetraspora</taxon>
    </lineage>
</organism>
<dbReference type="AlphaFoldDB" id="A0A9N9CXI9"/>
<accession>A0A9N9CXI9</accession>
<feature type="region of interest" description="Disordered" evidence="1">
    <location>
        <begin position="52"/>
        <end position="75"/>
    </location>
</feature>
<dbReference type="EMBL" id="CAJVQA010005189">
    <property type="protein sequence ID" value="CAG8615219.1"/>
    <property type="molecule type" value="Genomic_DNA"/>
</dbReference>
<proteinExistence type="predicted"/>
<comment type="caution">
    <text evidence="2">The sequence shown here is derived from an EMBL/GenBank/DDBJ whole genome shotgun (WGS) entry which is preliminary data.</text>
</comment>
<name>A0A9N9CXI9_9GLOM</name>
<evidence type="ECO:0000313" key="2">
    <source>
        <dbReference type="EMBL" id="CAG8615219.1"/>
    </source>
</evidence>
<reference evidence="2" key="1">
    <citation type="submission" date="2021-06" db="EMBL/GenBank/DDBJ databases">
        <authorList>
            <person name="Kallberg Y."/>
            <person name="Tangrot J."/>
            <person name="Rosling A."/>
        </authorList>
    </citation>
    <scope>NUCLEOTIDE SEQUENCE</scope>
    <source>
        <strain evidence="2">FL966</strain>
    </source>
</reference>
<gene>
    <name evidence="2" type="ORF">CPELLU_LOCUS7650</name>
</gene>
<dbReference type="Proteomes" id="UP000789759">
    <property type="component" value="Unassembled WGS sequence"/>
</dbReference>
<keyword evidence="3" id="KW-1185">Reference proteome</keyword>
<sequence length="173" mass="20008">MKIPLYCLTLWIDQQPQNIHQSSQTCHSPSSFKGDKVDSLSRCYFDMFKNKEGSSTSNKQDGQHFDKPEFHNKSKKIKTNVHSRNRVFSFLVKLQVDNTILTESKNKGYLISLILDIPTTVIYTDASLQGWEQISRKNLKHMFSKKSQANNPTYPQEAECFSKFSIEENVRPP</sequence>
<protein>
    <submittedName>
        <fullName evidence="2">7860_t:CDS:1</fullName>
    </submittedName>
</protein>
<feature type="compositionally biased region" description="Basic and acidic residues" evidence="1">
    <location>
        <begin position="61"/>
        <end position="72"/>
    </location>
</feature>